<dbReference type="InterPro" id="IPR032189">
    <property type="entry name" value="Mlh1_C"/>
</dbReference>
<dbReference type="FunFam" id="3.30.230.10:FF:000014">
    <property type="entry name" value="DNA mismatch repair protein Mlh1"/>
    <property type="match status" value="1"/>
</dbReference>
<sequence>MSAPKIKPLDPDVINKIAAGEIIVSPVNALKEMLENSIDAASKNIEILVKDGGTKLLQITDDGHGISKEDLSILCERFTTSKLKNFDDLSSIETYGFRGEALASISHIAKVSVITKTADDRCAWKTTYLQGKMTSDPIPTAGKDGTTISVQDLFYNVPSRLRTLKSSNEEFSKIVDVAGRYAIHSKNIGISVKKLGTSQCTLNIRNNLTTKDRIRSIFGHTVASNIFHIDFPTSNSITNPDDKETSNSDTDEKNLGLKSITGEFNSLNYVSKKAISPIFFINNRLITCDPLRRSLTQVYSGFLPKGNKHFIYLSLVIDPRNVDVNIHPTKREVRFLYQDEIIEKISLYLNGQLSKMDSSRSFATPSLKQESLSSQNFDTTASSSSKRLLQSQITSSSLPIGGVAKPKRYENKLVRTDSAQTKITSFLRNSRFTPTIAGGEQFTKLDSNDNTDTLTTSTRNIRSSSPSIMTSNTTLFVEDEEDDIKTKNNSYSVVPKERVNVNLTSIKQLRENVDASTHQELTNIFANLTYVGIIDQERRLAAIQHDLKLFLVDYAALTNELFYQIGLTDFANFGIFELTNSVNDEIKSEDNHIYLIELLKFFKDTPIEKKVKIISQLWMMREMLDEYFSIRIGCTIPDFEEEEEEDKDFPFESIYIKSVPLLLKGYIPPLSKLPFFIYRLGTRVVWDEESNCLDGILKQIALLYIPEVIEKKDPEDPNTSEADKIQYISKTGEMASVLEHTIFPCVKRRFLAPTTLLKDVVEIANLPGLYKVFERC</sequence>
<evidence type="ECO:0000256" key="4">
    <source>
        <dbReference type="ARBA" id="ARBA00023204"/>
    </source>
</evidence>
<dbReference type="GO" id="GO:0097587">
    <property type="term" value="C:MutLgamma complex"/>
    <property type="evidence" value="ECO:0007669"/>
    <property type="project" value="EnsemblFungi"/>
</dbReference>
<keyword evidence="4" id="KW-0234">DNA repair</keyword>
<dbReference type="InterPro" id="IPR002099">
    <property type="entry name" value="MutL/Mlh/PMS"/>
</dbReference>
<dbReference type="InterPro" id="IPR038973">
    <property type="entry name" value="MutL/Mlh/Pms-like"/>
</dbReference>
<evidence type="ECO:0000259" key="7">
    <source>
        <dbReference type="SMART" id="SM01340"/>
    </source>
</evidence>
<dbReference type="PROSITE" id="PS00058">
    <property type="entry name" value="DNA_MISMATCH_REPAIR_1"/>
    <property type="match status" value="1"/>
</dbReference>
<accession>I2H051</accession>
<feature type="compositionally biased region" description="Low complexity" evidence="6">
    <location>
        <begin position="448"/>
        <end position="458"/>
    </location>
</feature>
<dbReference type="GO" id="GO:0000710">
    <property type="term" value="P:meiotic mismatch repair"/>
    <property type="evidence" value="ECO:0007669"/>
    <property type="project" value="EnsemblFungi"/>
</dbReference>
<dbReference type="InterPro" id="IPR020568">
    <property type="entry name" value="Ribosomal_Su5_D2-typ_SF"/>
</dbReference>
<comment type="subcellular location">
    <subcellularLocation>
        <location evidence="1">Nucleus</location>
    </subcellularLocation>
</comment>
<dbReference type="Pfam" id="PF16413">
    <property type="entry name" value="Mlh1_C"/>
    <property type="match status" value="1"/>
</dbReference>
<dbReference type="AlphaFoldDB" id="I2H051"/>
<dbReference type="GO" id="GO:0007131">
    <property type="term" value="P:reciprocal meiotic recombination"/>
    <property type="evidence" value="ECO:0007669"/>
    <property type="project" value="EnsemblFungi"/>
</dbReference>
<evidence type="ECO:0000256" key="6">
    <source>
        <dbReference type="SAM" id="MobiDB-lite"/>
    </source>
</evidence>
<dbReference type="GO" id="GO:0140664">
    <property type="term" value="F:ATP-dependent DNA damage sensor activity"/>
    <property type="evidence" value="ECO:0007669"/>
    <property type="project" value="InterPro"/>
</dbReference>
<evidence type="ECO:0000256" key="5">
    <source>
        <dbReference type="ARBA" id="ARBA00023242"/>
    </source>
</evidence>
<dbReference type="HOGENOM" id="CLU_004131_2_0_1"/>
<dbReference type="PANTHER" id="PTHR10073">
    <property type="entry name" value="DNA MISMATCH REPAIR PROTEIN MLH, PMS, MUTL"/>
    <property type="match status" value="1"/>
</dbReference>
<dbReference type="Pfam" id="PF01119">
    <property type="entry name" value="DNA_mis_repair"/>
    <property type="match status" value="1"/>
</dbReference>
<dbReference type="InterPro" id="IPR014762">
    <property type="entry name" value="DNA_mismatch_repair_CS"/>
</dbReference>
<dbReference type="eggNOG" id="KOG1979">
    <property type="taxonomic scope" value="Eukaryota"/>
</dbReference>
<dbReference type="Gene3D" id="3.30.230.10">
    <property type="match status" value="1"/>
</dbReference>
<dbReference type="KEGG" id="tbl:TBLA_0B09360"/>
<dbReference type="GO" id="GO:0032389">
    <property type="term" value="C:MutLalpha complex"/>
    <property type="evidence" value="ECO:0007669"/>
    <property type="project" value="EnsemblFungi"/>
</dbReference>
<dbReference type="FunFam" id="3.30.565.10:FF:000079">
    <property type="entry name" value="DNA mismatch repair protein MLH"/>
    <property type="match status" value="1"/>
</dbReference>
<keyword evidence="5" id="KW-0539">Nucleus</keyword>
<evidence type="ECO:0000256" key="1">
    <source>
        <dbReference type="ARBA" id="ARBA00004123"/>
    </source>
</evidence>
<dbReference type="CDD" id="cd16926">
    <property type="entry name" value="HATPase_MutL-MLH-PMS-like"/>
    <property type="match status" value="1"/>
</dbReference>
<dbReference type="EMBL" id="HE806317">
    <property type="protein sequence ID" value="CCH59753.1"/>
    <property type="molecule type" value="Genomic_DNA"/>
</dbReference>
<dbReference type="GO" id="GO:0016887">
    <property type="term" value="F:ATP hydrolysis activity"/>
    <property type="evidence" value="ECO:0007669"/>
    <property type="project" value="EnsemblFungi"/>
</dbReference>
<dbReference type="InterPro" id="IPR036890">
    <property type="entry name" value="HATPase_C_sf"/>
</dbReference>
<evidence type="ECO:0000313" key="8">
    <source>
        <dbReference type="EMBL" id="CCH59753.1"/>
    </source>
</evidence>
<name>I2H051_HENB6</name>
<dbReference type="GO" id="GO:0032390">
    <property type="term" value="C:MutLbeta complex"/>
    <property type="evidence" value="ECO:0007669"/>
    <property type="project" value="EnsemblFungi"/>
</dbReference>
<dbReference type="Proteomes" id="UP000002866">
    <property type="component" value="Chromosome 2"/>
</dbReference>
<dbReference type="SUPFAM" id="SSF54211">
    <property type="entry name" value="Ribosomal protein S5 domain 2-like"/>
    <property type="match status" value="1"/>
</dbReference>
<dbReference type="InterPro" id="IPR013507">
    <property type="entry name" value="DNA_mismatch_S5_2-like"/>
</dbReference>
<dbReference type="GO" id="GO:0005524">
    <property type="term" value="F:ATP binding"/>
    <property type="evidence" value="ECO:0007669"/>
    <property type="project" value="EnsemblFungi"/>
</dbReference>
<proteinExistence type="inferred from homology"/>
<reference evidence="8 9" key="1">
    <citation type="journal article" date="2011" name="Proc. Natl. Acad. Sci. U.S.A.">
        <title>Evolutionary erosion of yeast sex chromosomes by mating-type switching accidents.</title>
        <authorList>
            <person name="Gordon J.L."/>
            <person name="Armisen D."/>
            <person name="Proux-Wera E."/>
            <person name="Oheigeartaigh S.S."/>
            <person name="Byrne K.P."/>
            <person name="Wolfe K.H."/>
        </authorList>
    </citation>
    <scope>NUCLEOTIDE SEQUENCE [LARGE SCALE GENOMIC DNA]</scope>
    <source>
        <strain evidence="9">ATCC 34711 / CBS 6284 / DSM 70876 / NBRC 10599 / NRRL Y-10934 / UCD 77-7</strain>
    </source>
</reference>
<keyword evidence="3" id="KW-0227">DNA damage</keyword>
<dbReference type="OMA" id="ANYHVKK"/>
<dbReference type="InterPro" id="IPR014721">
    <property type="entry name" value="Ribsml_uS5_D2-typ_fold_subgr"/>
</dbReference>
<dbReference type="STRING" id="1071380.I2H051"/>
<dbReference type="Gene3D" id="3.30.565.10">
    <property type="entry name" value="Histidine kinase-like ATPase, C-terminal domain"/>
    <property type="match status" value="1"/>
</dbReference>
<organism evidence="8 9">
    <name type="scientific">Henningerozyma blattae (strain ATCC 34711 / CBS 6284 / DSM 70876 / NBRC 10599 / NRRL Y-10934 / UCD 77-7)</name>
    <name type="common">Yeast</name>
    <name type="synonym">Tetrapisispora blattae</name>
    <dbReference type="NCBI Taxonomy" id="1071380"/>
    <lineage>
        <taxon>Eukaryota</taxon>
        <taxon>Fungi</taxon>
        <taxon>Dikarya</taxon>
        <taxon>Ascomycota</taxon>
        <taxon>Saccharomycotina</taxon>
        <taxon>Saccharomycetes</taxon>
        <taxon>Saccharomycetales</taxon>
        <taxon>Saccharomycetaceae</taxon>
        <taxon>Henningerozyma</taxon>
    </lineage>
</organism>
<dbReference type="PANTHER" id="PTHR10073:SF12">
    <property type="entry name" value="DNA MISMATCH REPAIR PROTEIN MLH1"/>
    <property type="match status" value="1"/>
</dbReference>
<feature type="region of interest" description="Disordered" evidence="6">
    <location>
        <begin position="438"/>
        <end position="464"/>
    </location>
</feature>
<feature type="domain" description="DNA mismatch repair protein S5" evidence="7">
    <location>
        <begin position="214"/>
        <end position="354"/>
    </location>
</feature>
<protein>
    <recommendedName>
        <fullName evidence="7">DNA mismatch repair protein S5 domain-containing protein</fullName>
    </recommendedName>
</protein>
<dbReference type="SUPFAM" id="SSF55874">
    <property type="entry name" value="ATPase domain of HSP90 chaperone/DNA topoisomerase II/histidine kinase"/>
    <property type="match status" value="1"/>
</dbReference>
<dbReference type="RefSeq" id="XP_004179272.1">
    <property type="nucleotide sequence ID" value="XM_004179224.1"/>
</dbReference>
<comment type="similarity">
    <text evidence="2">Belongs to the DNA mismatch repair MutL/HexB family.</text>
</comment>
<dbReference type="NCBIfam" id="TIGR00585">
    <property type="entry name" value="mutl"/>
    <property type="match status" value="1"/>
</dbReference>
<dbReference type="OrthoDB" id="10263226at2759"/>
<dbReference type="InParanoid" id="I2H051"/>
<dbReference type="Pfam" id="PF13589">
    <property type="entry name" value="HATPase_c_3"/>
    <property type="match status" value="1"/>
</dbReference>
<dbReference type="FunCoup" id="I2H051">
    <property type="interactions" value="814"/>
</dbReference>
<dbReference type="GeneID" id="14494678"/>
<dbReference type="GO" id="GO:0000713">
    <property type="term" value="P:meiotic heteroduplex formation"/>
    <property type="evidence" value="ECO:0007669"/>
    <property type="project" value="EnsemblFungi"/>
</dbReference>
<evidence type="ECO:0000256" key="2">
    <source>
        <dbReference type="ARBA" id="ARBA00006082"/>
    </source>
</evidence>
<dbReference type="GO" id="GO:0030983">
    <property type="term" value="F:mismatched DNA binding"/>
    <property type="evidence" value="ECO:0007669"/>
    <property type="project" value="InterPro"/>
</dbReference>
<gene>
    <name evidence="8" type="primary">TBLA0B09360</name>
    <name evidence="8" type="ORF">TBLA_0B09360</name>
</gene>
<evidence type="ECO:0000313" key="9">
    <source>
        <dbReference type="Proteomes" id="UP000002866"/>
    </source>
</evidence>
<keyword evidence="9" id="KW-1185">Reference proteome</keyword>
<evidence type="ECO:0000256" key="3">
    <source>
        <dbReference type="ARBA" id="ARBA00022763"/>
    </source>
</evidence>
<dbReference type="SMART" id="SM01340">
    <property type="entry name" value="DNA_mis_repair"/>
    <property type="match status" value="1"/>
</dbReference>